<dbReference type="Proteomes" id="UP001500552">
    <property type="component" value="Unassembled WGS sequence"/>
</dbReference>
<gene>
    <name evidence="2" type="ORF">GCM10023188_11860</name>
</gene>
<feature type="signal peptide" evidence="1">
    <location>
        <begin position="1"/>
        <end position="24"/>
    </location>
</feature>
<evidence type="ECO:0008006" key="4">
    <source>
        <dbReference type="Google" id="ProtNLM"/>
    </source>
</evidence>
<protein>
    <recommendedName>
        <fullName evidence="4">Lipoprotein</fullName>
    </recommendedName>
</protein>
<sequence>MHRKRNYILYGLLLLALLPSSCQQGTEEDGTLASTHPQLQEQLAEDSIEMPITDNENPDLYERYRITMEKYRTDGQYAVGDMYRGRLAPLDESSHRDARAYRTAIRKALHEGVNFAGKYTVVTIGCGTGCQTHYVVDRESGRVLYKLQGNAGASFTPDSRLFILNPPDSALNYAACPDCAPQAYEFRDGKFRKLPEPAP</sequence>
<evidence type="ECO:0000256" key="1">
    <source>
        <dbReference type="SAM" id="SignalP"/>
    </source>
</evidence>
<name>A0ABP8LGL3_9BACT</name>
<keyword evidence="1" id="KW-0732">Signal</keyword>
<keyword evidence="3" id="KW-1185">Reference proteome</keyword>
<organism evidence="2 3">
    <name type="scientific">Pontibacter saemangeumensis</name>
    <dbReference type="NCBI Taxonomy" id="1084525"/>
    <lineage>
        <taxon>Bacteria</taxon>
        <taxon>Pseudomonadati</taxon>
        <taxon>Bacteroidota</taxon>
        <taxon>Cytophagia</taxon>
        <taxon>Cytophagales</taxon>
        <taxon>Hymenobacteraceae</taxon>
        <taxon>Pontibacter</taxon>
    </lineage>
</organism>
<reference evidence="3" key="1">
    <citation type="journal article" date="2019" name="Int. J. Syst. Evol. Microbiol.">
        <title>The Global Catalogue of Microorganisms (GCM) 10K type strain sequencing project: providing services to taxonomists for standard genome sequencing and annotation.</title>
        <authorList>
            <consortium name="The Broad Institute Genomics Platform"/>
            <consortium name="The Broad Institute Genome Sequencing Center for Infectious Disease"/>
            <person name="Wu L."/>
            <person name="Ma J."/>
        </authorList>
    </citation>
    <scope>NUCLEOTIDE SEQUENCE [LARGE SCALE GENOMIC DNA]</scope>
    <source>
        <strain evidence="3">JCM 17926</strain>
    </source>
</reference>
<comment type="caution">
    <text evidence="2">The sequence shown here is derived from an EMBL/GenBank/DDBJ whole genome shotgun (WGS) entry which is preliminary data.</text>
</comment>
<feature type="chain" id="PRO_5045589514" description="Lipoprotein" evidence="1">
    <location>
        <begin position="25"/>
        <end position="199"/>
    </location>
</feature>
<dbReference type="RefSeq" id="WP_345157511.1">
    <property type="nucleotide sequence ID" value="NZ_BAABHC010000004.1"/>
</dbReference>
<evidence type="ECO:0000313" key="3">
    <source>
        <dbReference type="Proteomes" id="UP001500552"/>
    </source>
</evidence>
<accession>A0ABP8LGL3</accession>
<evidence type="ECO:0000313" key="2">
    <source>
        <dbReference type="EMBL" id="GAA4428056.1"/>
    </source>
</evidence>
<proteinExistence type="predicted"/>
<dbReference type="EMBL" id="BAABHC010000004">
    <property type="protein sequence ID" value="GAA4428056.1"/>
    <property type="molecule type" value="Genomic_DNA"/>
</dbReference>